<dbReference type="EMBL" id="JANKHO010002573">
    <property type="protein sequence ID" value="KAJ3491021.1"/>
    <property type="molecule type" value="Genomic_DNA"/>
</dbReference>
<dbReference type="AlphaFoldDB" id="A0A9W8JPH8"/>
<sequence length="221" mass="24967">MIPHLMRMFVIVKPVIPTSSVSSSLPNLSYLCILDTERDFPSWSEDVRHVLASQNLLGHIIDPAEDYDHNRLSLQPSFPPVLPAVPSRADYLAYDAWWAEDSRAQHVLTARLSPAARLYLVHLDANPTRRTARAVYGALVDAFAQKDRMVNMHLCDALLKTTCPPGRVKEYVAKWRQGLSQLRVALMHVPSPDRVRRMLIRADMGIIIGDILQLDERLAVV</sequence>
<gene>
    <name evidence="1" type="ORF">NLJ89_g11376</name>
</gene>
<evidence type="ECO:0000313" key="2">
    <source>
        <dbReference type="Proteomes" id="UP001148786"/>
    </source>
</evidence>
<dbReference type="Proteomes" id="UP001148786">
    <property type="component" value="Unassembled WGS sequence"/>
</dbReference>
<dbReference type="OrthoDB" id="3060612at2759"/>
<accession>A0A9W8JPH8</accession>
<name>A0A9W8JPH8_9AGAR</name>
<organism evidence="1 2">
    <name type="scientific">Agrocybe chaxingu</name>
    <dbReference type="NCBI Taxonomy" id="84603"/>
    <lineage>
        <taxon>Eukaryota</taxon>
        <taxon>Fungi</taxon>
        <taxon>Dikarya</taxon>
        <taxon>Basidiomycota</taxon>
        <taxon>Agaricomycotina</taxon>
        <taxon>Agaricomycetes</taxon>
        <taxon>Agaricomycetidae</taxon>
        <taxon>Agaricales</taxon>
        <taxon>Agaricineae</taxon>
        <taxon>Strophariaceae</taxon>
        <taxon>Agrocybe</taxon>
    </lineage>
</organism>
<protein>
    <submittedName>
        <fullName evidence="1">Uncharacterized protein</fullName>
    </submittedName>
</protein>
<keyword evidence="2" id="KW-1185">Reference proteome</keyword>
<comment type="caution">
    <text evidence="1">The sequence shown here is derived from an EMBL/GenBank/DDBJ whole genome shotgun (WGS) entry which is preliminary data.</text>
</comment>
<evidence type="ECO:0000313" key="1">
    <source>
        <dbReference type="EMBL" id="KAJ3491021.1"/>
    </source>
</evidence>
<proteinExistence type="predicted"/>
<reference evidence="1" key="1">
    <citation type="submission" date="2022-07" db="EMBL/GenBank/DDBJ databases">
        <title>Genome Sequence of Agrocybe chaxingu.</title>
        <authorList>
            <person name="Buettner E."/>
        </authorList>
    </citation>
    <scope>NUCLEOTIDE SEQUENCE</scope>
    <source>
        <strain evidence="1">MP-N11</strain>
    </source>
</reference>